<reference evidence="2 3" key="1">
    <citation type="submission" date="2020-12" db="EMBL/GenBank/DDBJ databases">
        <title>Vagococcus allomyrinae sp. nov. and Enterococcus lavae sp. nov., isolated from the larvae of Allomyrina dichotoma.</title>
        <authorList>
            <person name="Lee S.D."/>
        </authorList>
    </citation>
    <scope>NUCLEOTIDE SEQUENCE [LARGE SCALE GENOMIC DNA]</scope>
    <source>
        <strain evidence="2 3">BWM-S5</strain>
    </source>
</reference>
<keyword evidence="1" id="KW-0812">Transmembrane</keyword>
<comment type="caution">
    <text evidence="2">The sequence shown here is derived from an EMBL/GenBank/DDBJ whole genome shotgun (WGS) entry which is preliminary data.</text>
</comment>
<keyword evidence="1" id="KW-0472">Membrane</keyword>
<gene>
    <name evidence="2" type="ORF">I6N96_06495</name>
</gene>
<protein>
    <recommendedName>
        <fullName evidence="4">DUF997 family protein</fullName>
    </recommendedName>
</protein>
<accession>A0ABS4CIT5</accession>
<keyword evidence="3" id="KW-1185">Reference proteome</keyword>
<evidence type="ECO:0000313" key="2">
    <source>
        <dbReference type="EMBL" id="MBP1045925.1"/>
    </source>
</evidence>
<dbReference type="Proteomes" id="UP000673375">
    <property type="component" value="Unassembled WGS sequence"/>
</dbReference>
<proteinExistence type="predicted"/>
<sequence length="80" mass="9079">MDERSFWVSIVGFLILVMLTFSLLDYGYGIYWGGALAGTYEYGLPLLFFGWIPLLIGIGLIPVDIVLLVMIIRMGMKMRK</sequence>
<feature type="transmembrane region" description="Helical" evidence="1">
    <location>
        <begin position="7"/>
        <end position="28"/>
    </location>
</feature>
<dbReference type="RefSeq" id="WP_209556742.1">
    <property type="nucleotide sequence ID" value="NZ_JAEDXU010000002.1"/>
</dbReference>
<organism evidence="2 3">
    <name type="scientific">Enterococcus larvae</name>
    <dbReference type="NCBI Taxonomy" id="2794352"/>
    <lineage>
        <taxon>Bacteria</taxon>
        <taxon>Bacillati</taxon>
        <taxon>Bacillota</taxon>
        <taxon>Bacilli</taxon>
        <taxon>Lactobacillales</taxon>
        <taxon>Enterococcaceae</taxon>
        <taxon>Enterococcus</taxon>
    </lineage>
</organism>
<dbReference type="EMBL" id="JAEDXU010000002">
    <property type="protein sequence ID" value="MBP1045925.1"/>
    <property type="molecule type" value="Genomic_DNA"/>
</dbReference>
<evidence type="ECO:0008006" key="4">
    <source>
        <dbReference type="Google" id="ProtNLM"/>
    </source>
</evidence>
<keyword evidence="1" id="KW-1133">Transmembrane helix</keyword>
<name>A0ABS4CIT5_9ENTE</name>
<evidence type="ECO:0000313" key="3">
    <source>
        <dbReference type="Proteomes" id="UP000673375"/>
    </source>
</evidence>
<feature type="transmembrane region" description="Helical" evidence="1">
    <location>
        <begin position="48"/>
        <end position="72"/>
    </location>
</feature>
<evidence type="ECO:0000256" key="1">
    <source>
        <dbReference type="SAM" id="Phobius"/>
    </source>
</evidence>